<feature type="domain" description="UBZ3-type" evidence="12">
    <location>
        <begin position="635"/>
        <end position="687"/>
    </location>
</feature>
<dbReference type="InterPro" id="IPR043502">
    <property type="entry name" value="DNA/RNA_pol_sf"/>
</dbReference>
<dbReference type="Gene3D" id="3.30.70.270">
    <property type="match status" value="1"/>
</dbReference>
<keyword evidence="14" id="KW-1185">Reference proteome</keyword>
<dbReference type="InterPro" id="IPR001126">
    <property type="entry name" value="UmuC"/>
</dbReference>
<dbReference type="GO" id="GO:0008270">
    <property type="term" value="F:zinc ion binding"/>
    <property type="evidence" value="ECO:0007669"/>
    <property type="project" value="UniProtKB-KW"/>
</dbReference>
<keyword evidence="8" id="KW-0539">Nucleus</keyword>
<organism evidence="13 14">
    <name type="scientific">Rhodotorula diobovata</name>
    <dbReference type="NCBI Taxonomy" id="5288"/>
    <lineage>
        <taxon>Eukaryota</taxon>
        <taxon>Fungi</taxon>
        <taxon>Dikarya</taxon>
        <taxon>Basidiomycota</taxon>
        <taxon>Pucciniomycotina</taxon>
        <taxon>Microbotryomycetes</taxon>
        <taxon>Sporidiobolales</taxon>
        <taxon>Sporidiobolaceae</taxon>
        <taxon>Rhodotorula</taxon>
    </lineage>
</organism>
<keyword evidence="2" id="KW-0808">Transferase</keyword>
<dbReference type="Pfam" id="PF00817">
    <property type="entry name" value="IMS"/>
    <property type="match status" value="1"/>
</dbReference>
<comment type="subcellular location">
    <subcellularLocation>
        <location evidence="1">Nucleus</location>
    </subcellularLocation>
</comment>
<dbReference type="GO" id="GO:0070987">
    <property type="term" value="P:error-free translesion synthesis"/>
    <property type="evidence" value="ECO:0007669"/>
    <property type="project" value="UniProtKB-ARBA"/>
</dbReference>
<dbReference type="GO" id="GO:0005634">
    <property type="term" value="C:nucleus"/>
    <property type="evidence" value="ECO:0007669"/>
    <property type="project" value="UniProtKB-SubCell"/>
</dbReference>
<evidence type="ECO:0000256" key="8">
    <source>
        <dbReference type="ARBA" id="ARBA00023242"/>
    </source>
</evidence>
<evidence type="ECO:0000313" key="13">
    <source>
        <dbReference type="EMBL" id="TNY23544.1"/>
    </source>
</evidence>
<evidence type="ECO:0000256" key="4">
    <source>
        <dbReference type="ARBA" id="ARBA00022763"/>
    </source>
</evidence>
<dbReference type="GO" id="GO:0003684">
    <property type="term" value="F:damaged DNA binding"/>
    <property type="evidence" value="ECO:0007669"/>
    <property type="project" value="InterPro"/>
</dbReference>
<comment type="caution">
    <text evidence="13">The sequence shown here is derived from an EMBL/GenBank/DDBJ whole genome shotgun (WGS) entry which is preliminary data.</text>
</comment>
<dbReference type="FunFam" id="1.10.150.20:FF:000014">
    <property type="entry name" value="Polymerase (DNA directed), eta"/>
    <property type="match status" value="1"/>
</dbReference>
<feature type="domain" description="UmuC" evidence="11">
    <location>
        <begin position="118"/>
        <end position="424"/>
    </location>
</feature>
<dbReference type="InterPro" id="IPR041298">
    <property type="entry name" value="UBZ3"/>
</dbReference>
<dbReference type="SUPFAM" id="SSF56672">
    <property type="entry name" value="DNA/RNA polymerases"/>
    <property type="match status" value="1"/>
</dbReference>
<feature type="region of interest" description="Disordered" evidence="10">
    <location>
        <begin position="620"/>
        <end position="639"/>
    </location>
</feature>
<dbReference type="GO" id="GO:0042276">
    <property type="term" value="P:error-prone translesion synthesis"/>
    <property type="evidence" value="ECO:0007669"/>
    <property type="project" value="TreeGrafter"/>
</dbReference>
<dbReference type="Gene3D" id="3.30.1490.100">
    <property type="entry name" value="DNA polymerase, Y-family, little finger domain"/>
    <property type="match status" value="1"/>
</dbReference>
<dbReference type="GO" id="GO:0005657">
    <property type="term" value="C:replication fork"/>
    <property type="evidence" value="ECO:0007669"/>
    <property type="project" value="UniProtKB-ARBA"/>
</dbReference>
<keyword evidence="3" id="KW-0479">Metal-binding</keyword>
<feature type="compositionally biased region" description="Acidic residues" evidence="10">
    <location>
        <begin position="335"/>
        <end position="346"/>
    </location>
</feature>
<dbReference type="OrthoDB" id="5723at2759"/>
<proteinExistence type="predicted"/>
<dbReference type="Gene3D" id="3.40.1170.60">
    <property type="match status" value="1"/>
</dbReference>
<dbReference type="Pfam" id="PF11799">
    <property type="entry name" value="IMS_C"/>
    <property type="match status" value="1"/>
</dbReference>
<dbReference type="Proteomes" id="UP000311382">
    <property type="component" value="Unassembled WGS sequence"/>
</dbReference>
<dbReference type="GO" id="GO:0007064">
    <property type="term" value="P:mitotic sister chromatid cohesion"/>
    <property type="evidence" value="ECO:0007669"/>
    <property type="project" value="UniProtKB-ARBA"/>
</dbReference>
<dbReference type="EMBL" id="SOZI01000010">
    <property type="protein sequence ID" value="TNY23544.1"/>
    <property type="molecule type" value="Genomic_DNA"/>
</dbReference>
<evidence type="ECO:0000259" key="12">
    <source>
        <dbReference type="PROSITE" id="PS51907"/>
    </source>
</evidence>
<feature type="region of interest" description="Disordered" evidence="10">
    <location>
        <begin position="1"/>
        <end position="97"/>
    </location>
</feature>
<dbReference type="PROSITE" id="PS50173">
    <property type="entry name" value="UMUC"/>
    <property type="match status" value="1"/>
</dbReference>
<dbReference type="Gene3D" id="1.10.150.20">
    <property type="entry name" value="5' to 3' exonuclease, C-terminal subdomain"/>
    <property type="match status" value="1"/>
</dbReference>
<feature type="region of interest" description="Disordered" evidence="10">
    <location>
        <begin position="308"/>
        <end position="350"/>
    </location>
</feature>
<dbReference type="PROSITE" id="PS51907">
    <property type="entry name" value="ZF_UBZ3"/>
    <property type="match status" value="1"/>
</dbReference>
<feature type="compositionally biased region" description="Acidic residues" evidence="10">
    <location>
        <begin position="72"/>
        <end position="81"/>
    </location>
</feature>
<evidence type="ECO:0000259" key="11">
    <source>
        <dbReference type="PROSITE" id="PS50173"/>
    </source>
</evidence>
<accession>A0A5C5G5C8</accession>
<dbReference type="Pfam" id="PF21704">
    <property type="entry name" value="POLH-Rev1_HhH"/>
    <property type="match status" value="1"/>
</dbReference>
<evidence type="ECO:0000256" key="10">
    <source>
        <dbReference type="SAM" id="MobiDB-lite"/>
    </source>
</evidence>
<dbReference type="GO" id="GO:0009314">
    <property type="term" value="P:response to radiation"/>
    <property type="evidence" value="ECO:0007669"/>
    <property type="project" value="TreeGrafter"/>
</dbReference>
<dbReference type="PANTHER" id="PTHR45873:SF1">
    <property type="entry name" value="DNA POLYMERASE ETA"/>
    <property type="match status" value="1"/>
</dbReference>
<evidence type="ECO:0000256" key="9">
    <source>
        <dbReference type="ARBA" id="ARBA00044975"/>
    </source>
</evidence>
<evidence type="ECO:0000313" key="14">
    <source>
        <dbReference type="Proteomes" id="UP000311382"/>
    </source>
</evidence>
<evidence type="ECO:0000256" key="3">
    <source>
        <dbReference type="ARBA" id="ARBA00022723"/>
    </source>
</evidence>
<keyword evidence="7" id="KW-0234">DNA repair</keyword>
<dbReference type="InterPro" id="IPR017961">
    <property type="entry name" value="DNA_pol_Y-fam_little_finger"/>
</dbReference>
<evidence type="ECO:0000256" key="6">
    <source>
        <dbReference type="ARBA" id="ARBA00022833"/>
    </source>
</evidence>
<evidence type="ECO:0000256" key="5">
    <source>
        <dbReference type="ARBA" id="ARBA00022771"/>
    </source>
</evidence>
<dbReference type="GO" id="GO:0003887">
    <property type="term" value="F:DNA-directed DNA polymerase activity"/>
    <property type="evidence" value="ECO:0007669"/>
    <property type="project" value="TreeGrafter"/>
</dbReference>
<dbReference type="GO" id="GO:0006281">
    <property type="term" value="P:DNA repair"/>
    <property type="evidence" value="ECO:0007669"/>
    <property type="project" value="UniProtKB-KW"/>
</dbReference>
<evidence type="ECO:0000256" key="2">
    <source>
        <dbReference type="ARBA" id="ARBA00022679"/>
    </source>
</evidence>
<dbReference type="InterPro" id="IPR036775">
    <property type="entry name" value="DNA_pol_Y-fam_lit_finger_sf"/>
</dbReference>
<dbReference type="GO" id="GO:0035861">
    <property type="term" value="C:site of double-strand break"/>
    <property type="evidence" value="ECO:0007669"/>
    <property type="project" value="TreeGrafter"/>
</dbReference>
<dbReference type="PANTHER" id="PTHR45873">
    <property type="entry name" value="DNA POLYMERASE ETA"/>
    <property type="match status" value="1"/>
</dbReference>
<evidence type="ECO:0000256" key="1">
    <source>
        <dbReference type="ARBA" id="ARBA00004123"/>
    </source>
</evidence>
<dbReference type="InterPro" id="IPR052230">
    <property type="entry name" value="DNA_polymerase_eta"/>
</dbReference>
<reference evidence="13 14" key="1">
    <citation type="submission" date="2019-03" db="EMBL/GenBank/DDBJ databases">
        <title>Rhodosporidium diobovatum UCD-FST 08-225 genome sequencing, assembly, and annotation.</title>
        <authorList>
            <person name="Fakankun I.U."/>
            <person name="Fristensky B."/>
            <person name="Levin D.B."/>
        </authorList>
    </citation>
    <scope>NUCLEOTIDE SEQUENCE [LARGE SCALE GENOMIC DNA]</scope>
    <source>
        <strain evidence="13 14">UCD-FST 08-225</strain>
    </source>
</reference>
<dbReference type="AlphaFoldDB" id="A0A5C5G5C8"/>
<keyword evidence="5" id="KW-0863">Zinc-finger</keyword>
<dbReference type="SUPFAM" id="SSF100879">
    <property type="entry name" value="Lesion bypass DNA polymerase (Y-family), little finger domain"/>
    <property type="match status" value="1"/>
</dbReference>
<dbReference type="InterPro" id="IPR043128">
    <property type="entry name" value="Rev_trsase/Diguanyl_cyclase"/>
</dbReference>
<sequence length="756" mass="81528">MGSPPIPDRGVAPRGRSPASASRIPGRSPPRPHPGIRPAVAPSTVPFSPPKRRTGGSLKGKDRAWGPPDHSTDDDDDDADDDKAPARVDSDFPPQVKPTYRHVLGTGNGGAANPLRVIAHIDIDAAYAAMEMARLSIPADAPMAVQQWNGLIAVNYPARAYGISRHESPAEALKKCPHLRLVHCQTYKNGETEPGYWDDPKPETHKISLDMYRKESRKILAVFSEFCPVVEKASIDESFLDLTLPVRALLLERYPALSSPPPGSPTLTLDDPLPAPAALGITRDSIPWAELCNLVPFAGQKQDKIRRLDAAGAPVPSSSSSSSSPVKPARPLSGDVDDGTDADDDPPPSWSDVALSLGATLVRDVRAAVRARLGYTCSAGIATNKMLAKLTSAWKKPNAQTVLRHGAVPAFLRPMGFQKIRNLGGKLGNAVKETYEAETVGDLLRFSLPELKAKLGDASGTWLWEIVRGLDYTEVDTKTQVKSMISSKNFRPSIGTYGEVMHWLNILATELHLRLLDARAESPGLWPKTITFTHRSPSFVIRSHQAPFPFTSSLSISYILRAADKLLRAALAPLRDDSPVGPYSNMMLSFSGLERLEEGQRGIEGFFAAQQARANAAAATARGAGASAPRRTKRPRAPTYTCPRCARVLVAPDAVVARGEDEAVREALEREKAEHADWHVARDLAETERKENGWSLGGSTKPSPATGAGAKAKTGTSSSSSMSKKKETKGASVPSKRGKKEKKEEGTLNGFFRRAS</sequence>
<feature type="compositionally biased region" description="Low complexity" evidence="10">
    <location>
        <begin position="701"/>
        <end position="722"/>
    </location>
</feature>
<gene>
    <name evidence="13" type="ORF">DMC30DRAFT_359982</name>
</gene>
<evidence type="ECO:0000256" key="7">
    <source>
        <dbReference type="ARBA" id="ARBA00023204"/>
    </source>
</evidence>
<keyword evidence="6" id="KW-0862">Zinc</keyword>
<keyword evidence="4" id="KW-0227">DNA damage</keyword>
<feature type="region of interest" description="Disordered" evidence="10">
    <location>
        <begin position="687"/>
        <end position="756"/>
    </location>
</feature>
<name>A0A5C5G5C8_9BASI</name>
<dbReference type="FunFam" id="3.40.1170.60:FF:000008">
    <property type="entry name" value="DNA polymerase eta subunit"/>
    <property type="match status" value="1"/>
</dbReference>
<protein>
    <recommendedName>
        <fullName evidence="9">DNA polymerase eta</fullName>
    </recommendedName>
</protein>
<dbReference type="STRING" id="5288.A0A5C5G5C8"/>
<feature type="compositionally biased region" description="Low complexity" evidence="10">
    <location>
        <begin position="620"/>
        <end position="629"/>
    </location>
</feature>